<proteinExistence type="predicted"/>
<dbReference type="AlphaFoldDB" id="A0A8S4SHD3"/>
<evidence type="ECO:0000313" key="2">
    <source>
        <dbReference type="Proteomes" id="UP000838756"/>
    </source>
</evidence>
<reference evidence="1" key="1">
    <citation type="submission" date="2022-03" db="EMBL/GenBank/DDBJ databases">
        <authorList>
            <person name="Lindestad O."/>
        </authorList>
    </citation>
    <scope>NUCLEOTIDE SEQUENCE</scope>
</reference>
<name>A0A8S4SHD3_9NEOP</name>
<gene>
    <name evidence="1" type="primary">jg21159</name>
    <name evidence="1" type="ORF">PAEG_LOCUS27193</name>
</gene>
<dbReference type="Proteomes" id="UP000838756">
    <property type="component" value="Unassembled WGS sequence"/>
</dbReference>
<protein>
    <submittedName>
        <fullName evidence="1">Jg21159 protein</fullName>
    </submittedName>
</protein>
<organism evidence="1 2">
    <name type="scientific">Pararge aegeria aegeria</name>
    <dbReference type="NCBI Taxonomy" id="348720"/>
    <lineage>
        <taxon>Eukaryota</taxon>
        <taxon>Metazoa</taxon>
        <taxon>Ecdysozoa</taxon>
        <taxon>Arthropoda</taxon>
        <taxon>Hexapoda</taxon>
        <taxon>Insecta</taxon>
        <taxon>Pterygota</taxon>
        <taxon>Neoptera</taxon>
        <taxon>Endopterygota</taxon>
        <taxon>Lepidoptera</taxon>
        <taxon>Glossata</taxon>
        <taxon>Ditrysia</taxon>
        <taxon>Papilionoidea</taxon>
        <taxon>Nymphalidae</taxon>
        <taxon>Satyrinae</taxon>
        <taxon>Satyrini</taxon>
        <taxon>Parargina</taxon>
        <taxon>Pararge</taxon>
    </lineage>
</organism>
<sequence>MDVGVPRCWNGDPAQVNAALVGPNEVDRRQQTSRWEPLETSGPGPWILELSTKDLCRSCGRRSVEVMRISV</sequence>
<evidence type="ECO:0000313" key="1">
    <source>
        <dbReference type="EMBL" id="CAH2268888.1"/>
    </source>
</evidence>
<accession>A0A8S4SHD3</accession>
<comment type="caution">
    <text evidence="1">The sequence shown here is derived from an EMBL/GenBank/DDBJ whole genome shotgun (WGS) entry which is preliminary data.</text>
</comment>
<dbReference type="EMBL" id="CAKXAJ010026482">
    <property type="protein sequence ID" value="CAH2268888.1"/>
    <property type="molecule type" value="Genomic_DNA"/>
</dbReference>
<keyword evidence="2" id="KW-1185">Reference proteome</keyword>
<dbReference type="OrthoDB" id="7478539at2759"/>